<dbReference type="Proteomes" id="UP000225706">
    <property type="component" value="Unassembled WGS sequence"/>
</dbReference>
<organism evidence="1 2">
    <name type="scientific">Stylophora pistillata</name>
    <name type="common">Smooth cauliflower coral</name>
    <dbReference type="NCBI Taxonomy" id="50429"/>
    <lineage>
        <taxon>Eukaryota</taxon>
        <taxon>Metazoa</taxon>
        <taxon>Cnidaria</taxon>
        <taxon>Anthozoa</taxon>
        <taxon>Hexacorallia</taxon>
        <taxon>Scleractinia</taxon>
        <taxon>Astrocoeniina</taxon>
        <taxon>Pocilloporidae</taxon>
        <taxon>Stylophora</taxon>
    </lineage>
</organism>
<name>A0A2B4S4M8_STYPI</name>
<gene>
    <name evidence="1" type="ORF">AWC38_SpisGene11665</name>
</gene>
<dbReference type="EMBL" id="LSMT01000197">
    <property type="protein sequence ID" value="PFX23750.1"/>
    <property type="molecule type" value="Genomic_DNA"/>
</dbReference>
<keyword evidence="2" id="KW-1185">Reference proteome</keyword>
<sequence length="780" mass="88557">MTVVDKFLQDDAVVDIEHEDDQLSPMEWFNCNINGYYKNNLKIGHLNVNSIYGKADEIIDLLSTCQFDILFIAENKQTEEVDRLNEELDNLEQYTCKNSLEFHGIPENSYQSTKEAVLKIAAALEVQVAASNIKISDKLKRKNSDNATIVKFCSHKIKTKLYKQRTRLKNIKVSDLFPGYAAAAARFNNHLFMKENLTSYRRGLVKSPNTKQGDGCIHSIWTIDEETLAETIQNRKLGILSYSPKPFHNRRAETRLTTSNQNTQSLQKQDHMFQTHQRTQKCVYFQAEDHRKSARAKIMQKISGYKRALFQLNWCTQFIKMQSTMTCQHCGEQHHTSICGSTKELKTEGVLTAHQPENKEVIHPVILVEIDGIKTYALLDTSAGCSYASNKLINLLNKRPRETLTKLIDKMLGSSTTNVEIYSATLAAVNGSFDSNIELKKVHEPQLLTLDNLNYATLLSKYSNLKRVKIEDNDTRPQIPIHVVLGASEYTTIKTRTRQRVWKLEQNGHYKEYDRKILEQLQEGIVKPAPELAIGFQMPGPNGTCHTNPNPSRCNTCLDTSSLESRGDLGVSKIRHFDQRSQGSQQELFFWLLGQALKDEIVKVKNANSYGLTLSQGSVSFSCISPAIKASKDSLNTLVQENITVKEFRKETTTGKLACPEFSKDKIKATEAKTHGLCSQYVSALTDSIDKHFQQSFPVILSFRIFDPLSVPIAHPEFVGYGQNDIQTLANNIFSGDENSSKCHKMEVEWNNFMYELSDWSKDIRLFLRLLPQNGSYKGS</sequence>
<reference evidence="2" key="1">
    <citation type="journal article" date="2017" name="bioRxiv">
        <title>Comparative analysis of the genomes of Stylophora pistillata and Acropora digitifera provides evidence for extensive differences between species of corals.</title>
        <authorList>
            <person name="Voolstra C.R."/>
            <person name="Li Y."/>
            <person name="Liew Y.J."/>
            <person name="Baumgarten S."/>
            <person name="Zoccola D."/>
            <person name="Flot J.-F."/>
            <person name="Tambutte S."/>
            <person name="Allemand D."/>
            <person name="Aranda M."/>
        </authorList>
    </citation>
    <scope>NUCLEOTIDE SEQUENCE [LARGE SCALE GENOMIC DNA]</scope>
</reference>
<accession>A0A2B4S4M8</accession>
<protein>
    <submittedName>
        <fullName evidence="1">Uncharacterized protein</fullName>
    </submittedName>
</protein>
<dbReference type="AlphaFoldDB" id="A0A2B4S4M8"/>
<proteinExistence type="predicted"/>
<comment type="caution">
    <text evidence="1">The sequence shown here is derived from an EMBL/GenBank/DDBJ whole genome shotgun (WGS) entry which is preliminary data.</text>
</comment>
<evidence type="ECO:0000313" key="1">
    <source>
        <dbReference type="EMBL" id="PFX23750.1"/>
    </source>
</evidence>
<evidence type="ECO:0000313" key="2">
    <source>
        <dbReference type="Proteomes" id="UP000225706"/>
    </source>
</evidence>